<dbReference type="InterPro" id="IPR016697">
    <property type="entry name" value="Aquaporin_11/12"/>
</dbReference>
<feature type="transmembrane region" description="Helical" evidence="5">
    <location>
        <begin position="109"/>
        <end position="130"/>
    </location>
</feature>
<feature type="transmembrane region" description="Helical" evidence="5">
    <location>
        <begin position="7"/>
        <end position="27"/>
    </location>
</feature>
<dbReference type="EMBL" id="HACA01030224">
    <property type="protein sequence ID" value="CDW47585.1"/>
    <property type="molecule type" value="Transcribed_RNA"/>
</dbReference>
<evidence type="ECO:0000256" key="3">
    <source>
        <dbReference type="ARBA" id="ARBA00022989"/>
    </source>
</evidence>
<evidence type="ECO:0000313" key="6">
    <source>
        <dbReference type="EMBL" id="CDW47585.1"/>
    </source>
</evidence>
<dbReference type="PANTHER" id="PTHR21191:SF16">
    <property type="entry name" value="AQUAPORIN"/>
    <property type="match status" value="1"/>
</dbReference>
<protein>
    <recommendedName>
        <fullName evidence="5">Aquaporin</fullName>
    </recommendedName>
</protein>
<dbReference type="AlphaFoldDB" id="A0A0K2VBB8"/>
<keyword evidence="3 5" id="KW-1133">Transmembrane helix</keyword>
<organism evidence="6">
    <name type="scientific">Lepeophtheirus salmonis</name>
    <name type="common">Salmon louse</name>
    <name type="synonym">Caligus salmonis</name>
    <dbReference type="NCBI Taxonomy" id="72036"/>
    <lineage>
        <taxon>Eukaryota</taxon>
        <taxon>Metazoa</taxon>
        <taxon>Ecdysozoa</taxon>
        <taxon>Arthropoda</taxon>
        <taxon>Crustacea</taxon>
        <taxon>Multicrustacea</taxon>
        <taxon>Hexanauplia</taxon>
        <taxon>Copepoda</taxon>
        <taxon>Siphonostomatoida</taxon>
        <taxon>Caligidae</taxon>
        <taxon>Lepeophtheirus</taxon>
    </lineage>
</organism>
<feature type="transmembrane region" description="Helical" evidence="5">
    <location>
        <begin position="231"/>
        <end position="252"/>
    </location>
</feature>
<sequence length="262" mass="29061">MALIPCICVSTFYICITLFLAEFMRTFSKENLSPGLLQTGILEAIAAAELCGCSFELIIIADNYGVFSYGIFLFFLTIWWSSRWSTETACPYTHFEECLIGKKTLIETVVRTLSGTLGGVIVFQYIYLLWSIELTETHVGRAHGATFNNCPSDLKVSAYAGALVEGISTMLCRCSSKFLSDKQPQYSSVIDSFIATFLVVASFNYSGGYLNPVLATSLKYGCRGHPLMEHICVYWIGSSLGAFASLYVYPLVFNYTTKAKEE</sequence>
<dbReference type="InterPro" id="IPR051883">
    <property type="entry name" value="AQP11/12_channel"/>
</dbReference>
<evidence type="ECO:0000256" key="1">
    <source>
        <dbReference type="ARBA" id="ARBA00004141"/>
    </source>
</evidence>
<dbReference type="PIRSF" id="PIRSF017529">
    <property type="entry name" value="Aquaporin_11/12"/>
    <property type="match status" value="1"/>
</dbReference>
<reference evidence="6" key="1">
    <citation type="submission" date="2014-05" db="EMBL/GenBank/DDBJ databases">
        <authorList>
            <person name="Chronopoulou M."/>
        </authorList>
    </citation>
    <scope>NUCLEOTIDE SEQUENCE</scope>
    <source>
        <tissue evidence="6">Whole organism</tissue>
    </source>
</reference>
<feature type="transmembrane region" description="Helical" evidence="5">
    <location>
        <begin position="64"/>
        <end position="82"/>
    </location>
</feature>
<feature type="transmembrane region" description="Helical" evidence="5">
    <location>
        <begin position="189"/>
        <end position="210"/>
    </location>
</feature>
<dbReference type="OrthoDB" id="1580043at2759"/>
<evidence type="ECO:0000256" key="2">
    <source>
        <dbReference type="ARBA" id="ARBA00022692"/>
    </source>
</evidence>
<dbReference type="GO" id="GO:0015267">
    <property type="term" value="F:channel activity"/>
    <property type="evidence" value="ECO:0007669"/>
    <property type="project" value="TreeGrafter"/>
</dbReference>
<keyword evidence="4 5" id="KW-0472">Membrane</keyword>
<name>A0A0K2VBB8_LEPSM</name>
<evidence type="ECO:0000256" key="4">
    <source>
        <dbReference type="ARBA" id="ARBA00023136"/>
    </source>
</evidence>
<dbReference type="GO" id="GO:0005737">
    <property type="term" value="C:cytoplasm"/>
    <property type="evidence" value="ECO:0007669"/>
    <property type="project" value="TreeGrafter"/>
</dbReference>
<proteinExistence type="inferred from homology"/>
<dbReference type="Gene3D" id="1.20.1080.10">
    <property type="entry name" value="Glycerol uptake facilitator protein"/>
    <property type="match status" value="1"/>
</dbReference>
<comment type="similarity">
    <text evidence="5">Belongs to the MIP/aquaporin (TC 1.A.8) family.</text>
</comment>
<dbReference type="GO" id="GO:0016020">
    <property type="term" value="C:membrane"/>
    <property type="evidence" value="ECO:0007669"/>
    <property type="project" value="UniProtKB-SubCell"/>
</dbReference>
<accession>A0A0K2VBB8</accession>
<dbReference type="SUPFAM" id="SSF81338">
    <property type="entry name" value="Aquaporin-like"/>
    <property type="match status" value="1"/>
</dbReference>
<dbReference type="InterPro" id="IPR023271">
    <property type="entry name" value="Aquaporin-like"/>
</dbReference>
<keyword evidence="2 5" id="KW-0812">Transmembrane</keyword>
<comment type="subcellular location">
    <subcellularLocation>
        <location evidence="1">Membrane</location>
        <topology evidence="1">Multi-pass membrane protein</topology>
    </subcellularLocation>
</comment>
<dbReference type="PANTHER" id="PTHR21191">
    <property type="entry name" value="AQUAPORIN"/>
    <property type="match status" value="1"/>
</dbReference>
<evidence type="ECO:0000256" key="5">
    <source>
        <dbReference type="PIRNR" id="PIRNR017529"/>
    </source>
</evidence>